<keyword evidence="2" id="KW-1185">Reference proteome</keyword>
<evidence type="ECO:0000313" key="1">
    <source>
        <dbReference type="EMBL" id="SNQ28139.1"/>
    </source>
</evidence>
<dbReference type="AlphaFoldDB" id="A0A217EC90"/>
<proteinExistence type="predicted"/>
<gene>
    <name evidence="1" type="ORF">SAMN05444584_0048</name>
</gene>
<name>A0A217EC90_9GAMM</name>
<dbReference type="Proteomes" id="UP000243463">
    <property type="component" value="Unassembled WGS sequence"/>
</dbReference>
<organism evidence="1 2">
    <name type="scientific">Acinetobacter apis</name>
    <dbReference type="NCBI Taxonomy" id="1229165"/>
    <lineage>
        <taxon>Bacteria</taxon>
        <taxon>Pseudomonadati</taxon>
        <taxon>Pseudomonadota</taxon>
        <taxon>Gammaproteobacteria</taxon>
        <taxon>Moraxellales</taxon>
        <taxon>Moraxellaceae</taxon>
        <taxon>Acinetobacter</taxon>
    </lineage>
</organism>
<evidence type="ECO:0000313" key="2">
    <source>
        <dbReference type="Proteomes" id="UP000243463"/>
    </source>
</evidence>
<dbReference type="EMBL" id="FZLN01000001">
    <property type="protein sequence ID" value="SNQ28139.1"/>
    <property type="molecule type" value="Genomic_DNA"/>
</dbReference>
<reference evidence="2" key="1">
    <citation type="submission" date="2017-06" db="EMBL/GenBank/DDBJ databases">
        <authorList>
            <person name="Varghese N."/>
            <person name="Submissions S."/>
        </authorList>
    </citation>
    <scope>NUCLEOTIDE SEQUENCE [LARGE SCALE GENOMIC DNA]</scope>
    <source>
        <strain evidence="2">ANC 5114</strain>
    </source>
</reference>
<accession>A0A217EC90</accession>
<sequence>MTKTNFGLTIKNKALLGCGDFYHTYSIDNTGKRKSAFTAYLSHHLTGEVIVKNDVKVQPQTEDMLQPPTADEQHVNNVNIRQHIHSVIMPFTPMGEIETINHLQTFPQIEEVPKVDQTLSFLNTLLRKYRSEFTSLVDKPNKLKDKKVIAKDRLNNYPSFALSKISRLALVGYKFSTGVQSARAFFVRNISMRSHVMARLERDIFICAGNLLSLSTNPFQLCHPYLVVNGKAPISTGVHTHA</sequence>
<protein>
    <submittedName>
        <fullName evidence="1">Uncharacterized protein</fullName>
    </submittedName>
</protein>